<accession>A0A9P9KQX3</accession>
<gene>
    <name evidence="1" type="ORF">BKA55DRAFT_154866</name>
</gene>
<dbReference type="EMBL" id="JAGMUX010000002">
    <property type="protein sequence ID" value="KAH7266865.1"/>
    <property type="molecule type" value="Genomic_DNA"/>
</dbReference>
<proteinExistence type="predicted"/>
<dbReference type="RefSeq" id="XP_046054684.1">
    <property type="nucleotide sequence ID" value="XM_046184960.1"/>
</dbReference>
<dbReference type="OrthoDB" id="5103455at2759"/>
<evidence type="ECO:0000313" key="2">
    <source>
        <dbReference type="Proteomes" id="UP000720189"/>
    </source>
</evidence>
<sequence>MWKPGLSRTTNSCKCKNLSVLGPRYALCGLLPALEDTKNRKDLITDAQMHEVWVAQGNPDVCGNSACQEPRRPGACPWAFRYYGPDSRCQGCLIYRRAHEGSDPVNPRKGINAGYLLYRQLHSHIQNVKRRRLKHTYHFAPSSYGHRCRCEPCPQAIILREKDYT</sequence>
<organism evidence="1 2">
    <name type="scientific">Fusarium redolens</name>
    <dbReference type="NCBI Taxonomy" id="48865"/>
    <lineage>
        <taxon>Eukaryota</taxon>
        <taxon>Fungi</taxon>
        <taxon>Dikarya</taxon>
        <taxon>Ascomycota</taxon>
        <taxon>Pezizomycotina</taxon>
        <taxon>Sordariomycetes</taxon>
        <taxon>Hypocreomycetidae</taxon>
        <taxon>Hypocreales</taxon>
        <taxon>Nectriaceae</taxon>
        <taxon>Fusarium</taxon>
        <taxon>Fusarium redolens species complex</taxon>
    </lineage>
</organism>
<dbReference type="Proteomes" id="UP000720189">
    <property type="component" value="Unassembled WGS sequence"/>
</dbReference>
<dbReference type="GeneID" id="70214914"/>
<keyword evidence="2" id="KW-1185">Reference proteome</keyword>
<comment type="caution">
    <text evidence="1">The sequence shown here is derived from an EMBL/GenBank/DDBJ whole genome shotgun (WGS) entry which is preliminary data.</text>
</comment>
<name>A0A9P9KQX3_FUSRE</name>
<evidence type="ECO:0000313" key="1">
    <source>
        <dbReference type="EMBL" id="KAH7266865.1"/>
    </source>
</evidence>
<dbReference type="AlphaFoldDB" id="A0A9P9KQX3"/>
<protein>
    <submittedName>
        <fullName evidence="1">Uncharacterized protein</fullName>
    </submittedName>
</protein>
<reference evidence="1" key="1">
    <citation type="journal article" date="2021" name="Nat. Commun.">
        <title>Genetic determinants of endophytism in the Arabidopsis root mycobiome.</title>
        <authorList>
            <person name="Mesny F."/>
            <person name="Miyauchi S."/>
            <person name="Thiergart T."/>
            <person name="Pickel B."/>
            <person name="Atanasova L."/>
            <person name="Karlsson M."/>
            <person name="Huettel B."/>
            <person name="Barry K.W."/>
            <person name="Haridas S."/>
            <person name="Chen C."/>
            <person name="Bauer D."/>
            <person name="Andreopoulos W."/>
            <person name="Pangilinan J."/>
            <person name="LaButti K."/>
            <person name="Riley R."/>
            <person name="Lipzen A."/>
            <person name="Clum A."/>
            <person name="Drula E."/>
            <person name="Henrissat B."/>
            <person name="Kohler A."/>
            <person name="Grigoriev I.V."/>
            <person name="Martin F.M."/>
            <person name="Hacquard S."/>
        </authorList>
    </citation>
    <scope>NUCLEOTIDE SEQUENCE</scope>
    <source>
        <strain evidence="1">MPI-CAGE-AT-0023</strain>
    </source>
</reference>